<keyword evidence="1" id="KW-0812">Transmembrane</keyword>
<gene>
    <name evidence="2" type="ORF">H6A20_12105</name>
</gene>
<dbReference type="EMBL" id="JACJKS010000025">
    <property type="protein sequence ID" value="MBM6949376.1"/>
    <property type="molecule type" value="Genomic_DNA"/>
</dbReference>
<protein>
    <submittedName>
        <fullName evidence="2">Uncharacterized protein</fullName>
    </submittedName>
</protein>
<feature type="transmembrane region" description="Helical" evidence="1">
    <location>
        <begin position="50"/>
        <end position="70"/>
    </location>
</feature>
<dbReference type="SUPFAM" id="SSF69322">
    <property type="entry name" value="Tricorn protease domain 2"/>
    <property type="match status" value="1"/>
</dbReference>
<proteinExistence type="predicted"/>
<sequence length="412" mass="45173">MKQKIRDRFRLVGEEPAGAARTPGGGDADLSIEELDQQVRAYRRKMRLRTVIGIAVAVLFAVGIFLFINLQTYSSVRILDVYPAQDAGNSSYREFASGVLKYSRDGIALLDRRGDEVWNQSYQMQNPMVHVFGDSAVVADKDGNSMIVVDRDGLKGEIETTMPIEKAVVSSQGIVAAVLSGDGEPQIVCFDAAGNTLARIDTAMKGNGYPLDLSLSKDGELLLVSFMTVESGRTVTHICYYDFGEGGNAGENYEVLSETYEDMVAPAVFFMDGKTSAVVGHDRLLLYKGGETPALSSEIPLGKEIRSVCHSSSYIGLVLKNEGEPGYELCLYNKRGDKVMSEKFTGDYSNMKICGMQVILYDGAQCTVFGRTGIHKFEGEMESPILEMFPVFGVNKYIVMNADGMEVVRFVK</sequence>
<name>A0A939BHZ7_9CLOT</name>
<evidence type="ECO:0000256" key="1">
    <source>
        <dbReference type="SAM" id="Phobius"/>
    </source>
</evidence>
<dbReference type="AlphaFoldDB" id="A0A939BHZ7"/>
<dbReference type="RefSeq" id="WP_204907375.1">
    <property type="nucleotide sequence ID" value="NZ_JACJKS010000025.1"/>
</dbReference>
<dbReference type="Proteomes" id="UP000705508">
    <property type="component" value="Unassembled WGS sequence"/>
</dbReference>
<keyword evidence="1" id="KW-0472">Membrane</keyword>
<dbReference type="Pfam" id="PF18975">
    <property type="entry name" value="DUF5711"/>
    <property type="match status" value="1"/>
</dbReference>
<evidence type="ECO:0000313" key="3">
    <source>
        <dbReference type="Proteomes" id="UP000705508"/>
    </source>
</evidence>
<reference evidence="2" key="1">
    <citation type="submission" date="2020-08" db="EMBL/GenBank/DDBJ databases">
        <authorList>
            <person name="Cejkova D."/>
            <person name="Kubasova T."/>
            <person name="Jahodarova E."/>
            <person name="Rychlik I."/>
        </authorList>
    </citation>
    <scope>NUCLEOTIDE SEQUENCE</scope>
    <source>
        <strain evidence="2">An582</strain>
    </source>
</reference>
<organism evidence="2 3">
    <name type="scientific">Mordavella massiliensis</name>
    <dbReference type="NCBI Taxonomy" id="1871024"/>
    <lineage>
        <taxon>Bacteria</taxon>
        <taxon>Bacillati</taxon>
        <taxon>Bacillota</taxon>
        <taxon>Clostridia</taxon>
        <taxon>Eubacteriales</taxon>
        <taxon>Clostridiaceae</taxon>
        <taxon>Mordavella</taxon>
    </lineage>
</organism>
<keyword evidence="1" id="KW-1133">Transmembrane helix</keyword>
<evidence type="ECO:0000313" key="2">
    <source>
        <dbReference type="EMBL" id="MBM6949376.1"/>
    </source>
</evidence>
<accession>A0A939BHZ7</accession>
<reference evidence="2" key="2">
    <citation type="journal article" date="2021" name="Sci. Rep.">
        <title>The distribution of antibiotic resistance genes in chicken gut microbiota commensals.</title>
        <authorList>
            <person name="Juricova H."/>
            <person name="Matiasovicova J."/>
            <person name="Kubasova T."/>
            <person name="Cejkova D."/>
            <person name="Rychlik I."/>
        </authorList>
    </citation>
    <scope>NUCLEOTIDE SEQUENCE</scope>
    <source>
        <strain evidence="2">An582</strain>
    </source>
</reference>
<comment type="caution">
    <text evidence="2">The sequence shown here is derived from an EMBL/GenBank/DDBJ whole genome shotgun (WGS) entry which is preliminary data.</text>
</comment>
<dbReference type="InterPro" id="IPR043765">
    <property type="entry name" value="DUF5711"/>
</dbReference>